<gene>
    <name evidence="3" type="ORF">Dsi01nite_032710</name>
</gene>
<dbReference type="Proteomes" id="UP000660611">
    <property type="component" value="Unassembled WGS sequence"/>
</dbReference>
<feature type="domain" description="DUF4132" evidence="2">
    <location>
        <begin position="826"/>
        <end position="1064"/>
    </location>
</feature>
<dbReference type="RefSeq" id="WP_203847027.1">
    <property type="nucleotide sequence ID" value="NZ_BAAAVW010000009.1"/>
</dbReference>
<protein>
    <recommendedName>
        <fullName evidence="2">DUF4132 domain-containing protein</fullName>
    </recommendedName>
</protein>
<comment type="caution">
    <text evidence="3">The sequence shown here is derived from an EMBL/GenBank/DDBJ whole genome shotgun (WGS) entry which is preliminary data.</text>
</comment>
<keyword evidence="4" id="KW-1185">Reference proteome</keyword>
<feature type="compositionally biased region" description="Low complexity" evidence="1">
    <location>
        <begin position="944"/>
        <end position="963"/>
    </location>
</feature>
<dbReference type="InterPro" id="IPR025406">
    <property type="entry name" value="DUF4132"/>
</dbReference>
<evidence type="ECO:0000313" key="3">
    <source>
        <dbReference type="EMBL" id="GIG45230.1"/>
    </source>
</evidence>
<name>A0A919PMP6_9ACTN</name>
<dbReference type="AlphaFoldDB" id="A0A919PMP6"/>
<evidence type="ECO:0000256" key="1">
    <source>
        <dbReference type="SAM" id="MobiDB-lite"/>
    </source>
</evidence>
<accession>A0A919PMP6</accession>
<feature type="region of interest" description="Disordered" evidence="1">
    <location>
        <begin position="908"/>
        <end position="963"/>
    </location>
</feature>
<sequence length="1152" mass="121881">MDEDLLVFSAAWRKVFIPRRGGAPGPALKLDRAAGPALLEAAAPAIEARLAHPDSDPGLVAAARAYLADPLTGPAAGAGAVTQVVSFHLGWVDLARLAGLADLWIATRGVVFAAEATVAAVGLDVGGHYHNGRPTPTRLMAGTQGSWAYFPHWLALAGRVRAALAVASEDEHAAAVAVLEGHRDHSPQRRAATSFLAPSRGSWVDEDSVAADDDFLRKLLWCSASTAEHLTATAPWTLARDLPALATAIDGAGTAVTPQLIGWLDTGHLDAQVQQRLLGMLAQLPTDEAFTALLDRLDRKYVPVAALDAARRYPRRALRLLAATTGRAARDLLRVHVLANQDLVASELPSLPAASRQRVEAVLADLSAVPDAPASALPEVLVTPPWTATRASSKPTVVKGLTAAAEPVIDWAPGERDTWAAMRAQPAAWWNLEGAFDAAAAQFRAGDLQGHYEATLMITGPPALIVSLLPAWQPKRIWDSPQWFPQIAARYELAALPAALHLAGKNAAACTELLLPFASPEVATHMAATLVRLKSSRGVVLAWLDRHPAYAARALTPAAFGPSGPARRAAEEALRAIPIRHRDDVLAAGATHGPAAAAALESLLGRSSLEALPARMPDLPAWADPGLLPRILLEDRSAALGTEPARHFCTMLAISRPGEVYAGVPLVLSSLDRRSVAEFAWAMFTQWQSVGAPPKEPWPLQALQWLGDDDTVRRLSPVIRAWPGEGGHAKAVTGLDVLAGIGTDLALTHLHGIARKAKFKGLKERATEKVAEVAAGLGLTAEQLADRLVPDLGLDATGTLRLDYGPRQFVVGFDEHLKPYVTDATGARRKDLPKPGARDDETLAPAAYLRYSGLKKDVRTIAADQIHRLEAAMVSQRHWSASSFRDHLVAHPLLGHIVRRLVWTASTDSGSPVSTDSASPASTDGGSSASTGDASPGGEGGGSPVSTDGGSLASTGGGSPVSTGGAAPVAFRVAEDGTFADADDNAFDLPPAATVAVAHPRQLGPHVAGWAEIFADYEILQPFAQLGRAVHALTAEERASTELTRFAGRKAPTTTLLGLERRGWQRGVPQDAGVQCWIWRPTPAGRAVVIDLNPGIPIGAHDISPEQEVTTVWLNHRAWGDWLPQHLTLPFAELDDVTASEVLRDLTDILGH</sequence>
<dbReference type="Pfam" id="PF13569">
    <property type="entry name" value="DUF4132"/>
    <property type="match status" value="1"/>
</dbReference>
<evidence type="ECO:0000259" key="2">
    <source>
        <dbReference type="Pfam" id="PF13569"/>
    </source>
</evidence>
<feature type="compositionally biased region" description="Low complexity" evidence="1">
    <location>
        <begin position="917"/>
        <end position="934"/>
    </location>
</feature>
<evidence type="ECO:0000313" key="4">
    <source>
        <dbReference type="Proteomes" id="UP000660611"/>
    </source>
</evidence>
<reference evidence="3" key="1">
    <citation type="submission" date="2021-01" db="EMBL/GenBank/DDBJ databases">
        <title>Whole genome shotgun sequence of Dactylosporangium siamense NBRC 106093.</title>
        <authorList>
            <person name="Komaki H."/>
            <person name="Tamura T."/>
        </authorList>
    </citation>
    <scope>NUCLEOTIDE SEQUENCE</scope>
    <source>
        <strain evidence="3">NBRC 106093</strain>
    </source>
</reference>
<organism evidence="3 4">
    <name type="scientific">Dactylosporangium siamense</name>
    <dbReference type="NCBI Taxonomy" id="685454"/>
    <lineage>
        <taxon>Bacteria</taxon>
        <taxon>Bacillati</taxon>
        <taxon>Actinomycetota</taxon>
        <taxon>Actinomycetes</taxon>
        <taxon>Micromonosporales</taxon>
        <taxon>Micromonosporaceae</taxon>
        <taxon>Dactylosporangium</taxon>
    </lineage>
</organism>
<dbReference type="EMBL" id="BONQ01000050">
    <property type="protein sequence ID" value="GIG45230.1"/>
    <property type="molecule type" value="Genomic_DNA"/>
</dbReference>
<proteinExistence type="predicted"/>